<proteinExistence type="predicted"/>
<dbReference type="EMBL" id="OX596095">
    <property type="protein sequence ID" value="CAM9481436.1"/>
    <property type="molecule type" value="Genomic_DNA"/>
</dbReference>
<organism evidence="1 2">
    <name type="scientific">Rangifer tarandus platyrhynchus</name>
    <name type="common">Svalbard reindeer</name>
    <dbReference type="NCBI Taxonomy" id="3082113"/>
    <lineage>
        <taxon>Eukaryota</taxon>
        <taxon>Metazoa</taxon>
        <taxon>Chordata</taxon>
        <taxon>Craniata</taxon>
        <taxon>Vertebrata</taxon>
        <taxon>Euteleostomi</taxon>
        <taxon>Mammalia</taxon>
        <taxon>Eutheria</taxon>
        <taxon>Laurasiatheria</taxon>
        <taxon>Artiodactyla</taxon>
        <taxon>Ruminantia</taxon>
        <taxon>Pecora</taxon>
        <taxon>Cervidae</taxon>
        <taxon>Odocoileinae</taxon>
        <taxon>Rangifer</taxon>
    </lineage>
</organism>
<sequence>PGRGRPPALLPFPSSRRPRWRLRGSGPAGTSAERPPAARPGEGGSERERAVRKARAPPHPGPGPGCGPDRQRPARLGTGRARAPTMCQFRRPRGGPGPEPPPPRPLPRPAGLGPAPPGGRELRDGGSVAGAAPRPGPSLHFAQTCFSKVGTAGRLHRPLKVDWGSCGRPPLTSGLWPRPVPASLPGRLEAAQERGEWRRGKSAFRPSSEALSPDPRAKAPLGVGEGQKGPYPLRSGPR</sequence>
<dbReference type="Proteomes" id="UP001162501">
    <property type="component" value="Chromosome 11"/>
</dbReference>
<feature type="non-terminal residue" evidence="1">
    <location>
        <position position="1"/>
    </location>
</feature>
<name>A0AC59Y8R9_RANTA</name>
<protein>
    <submittedName>
        <fullName evidence="1">Uncharacterized protein</fullName>
    </submittedName>
</protein>
<evidence type="ECO:0000313" key="2">
    <source>
        <dbReference type="Proteomes" id="UP001162501"/>
    </source>
</evidence>
<reference evidence="1" key="1">
    <citation type="submission" date="2023-05" db="EMBL/GenBank/DDBJ databases">
        <authorList>
            <consortium name="ELIXIR-Norway"/>
        </authorList>
    </citation>
    <scope>NUCLEOTIDE SEQUENCE</scope>
</reference>
<evidence type="ECO:0000313" key="1">
    <source>
        <dbReference type="EMBL" id="CAM9481436.1"/>
    </source>
</evidence>
<gene>
    <name evidence="1" type="ORF">MRATA1EN22A_LOCUS3117</name>
</gene>
<accession>A0AC59Y8R9</accession>
<reference evidence="1" key="2">
    <citation type="submission" date="2025-03" db="EMBL/GenBank/DDBJ databases">
        <authorList>
            <consortium name="ELIXIR-Norway"/>
            <consortium name="Elixir Norway"/>
        </authorList>
    </citation>
    <scope>NUCLEOTIDE SEQUENCE</scope>
</reference>